<dbReference type="RefSeq" id="WP_036750890.1">
    <property type="nucleotide sequence ID" value="NZ_JAGSGC010000016.1"/>
</dbReference>
<dbReference type="EMBL" id="JMIB01000013">
    <property type="protein sequence ID" value="KDM92096.1"/>
    <property type="molecule type" value="Genomic_DNA"/>
</dbReference>
<reference evidence="2 3" key="1">
    <citation type="submission" date="2014-04" db="EMBL/GenBank/DDBJ databases">
        <title>Draft genome sequence of Photobacterium halotolerans S2753: a solonamide, ngercheumicin and holomycin producer.</title>
        <authorList>
            <person name="Machado H.R."/>
            <person name="Gram L."/>
        </authorList>
    </citation>
    <scope>NUCLEOTIDE SEQUENCE [LARGE SCALE GENOMIC DNA]</scope>
    <source>
        <strain evidence="2 3">S2753</strain>
    </source>
</reference>
<keyword evidence="3" id="KW-1185">Reference proteome</keyword>
<evidence type="ECO:0000313" key="3">
    <source>
        <dbReference type="Proteomes" id="UP000027192"/>
    </source>
</evidence>
<organism evidence="2 3">
    <name type="scientific">Photobacterium galatheae</name>
    <dbReference type="NCBI Taxonomy" id="1654360"/>
    <lineage>
        <taxon>Bacteria</taxon>
        <taxon>Pseudomonadati</taxon>
        <taxon>Pseudomonadota</taxon>
        <taxon>Gammaproteobacteria</taxon>
        <taxon>Vibrionales</taxon>
        <taxon>Vibrionaceae</taxon>
        <taxon>Photobacterium</taxon>
    </lineage>
</organism>
<evidence type="ECO:0000313" key="2">
    <source>
        <dbReference type="EMBL" id="KDM92096.1"/>
    </source>
</evidence>
<dbReference type="AlphaFoldDB" id="A0A066RSL9"/>
<comment type="caution">
    <text evidence="2">The sequence shown here is derived from an EMBL/GenBank/DDBJ whole genome shotgun (WGS) entry which is preliminary data.</text>
</comment>
<name>A0A066RSL9_9GAMM</name>
<dbReference type="Proteomes" id="UP000027192">
    <property type="component" value="Unassembled WGS sequence"/>
</dbReference>
<sequence length="310" mass="35675">MRKQFLLALPFLSFAVFANTNPHLDTYKKSVSQTIYKGQRVNIPVKFNLPADRHHLVTLGFDNNEPRAMDCKIEIYNGANQRLHNLDCRPGWGEHQFATPIAYWQDNYRAVISLYNADFTQPSQRFEGNFRFNYGESTSIDNDHLPTWWKKTYEVVGLDANTDFDGDNFTLLQEYFGNSKPNDATSYPDHDPVIDFDEHLSAGTSLYASFGTPVKKWVEITPYNNKKVKSLELVVDTTANARNQSVVAFIYNENNERVYPSYLKYPSGTLSVFFDEPVEVQKLKIELTARHYSSNINARYDAKINAVFTE</sequence>
<feature type="chain" id="PRO_5001626060" evidence="1">
    <location>
        <begin position="19"/>
        <end position="310"/>
    </location>
</feature>
<protein>
    <submittedName>
        <fullName evidence="2">Uncharacterized protein</fullName>
    </submittedName>
</protein>
<gene>
    <name evidence="2" type="ORF">EA58_07680</name>
</gene>
<keyword evidence="1" id="KW-0732">Signal</keyword>
<proteinExistence type="predicted"/>
<accession>A0A066RSL9</accession>
<evidence type="ECO:0000256" key="1">
    <source>
        <dbReference type="SAM" id="SignalP"/>
    </source>
</evidence>
<feature type="signal peptide" evidence="1">
    <location>
        <begin position="1"/>
        <end position="18"/>
    </location>
</feature>
<dbReference type="OrthoDB" id="5811552at2"/>